<dbReference type="OrthoDB" id="4448936at2759"/>
<sequence>MDPPSALTRHSQNHDNDPLSLSFADSGIDMELEMELQLPQTQTQTQTSEAPTGPDTEVDGGETRTDSLHLAARLAKLAINARKGDNGAKSRSFSKSDTAILHRCLNTIENTLSLPNDDDNDPRPTLTQEITKHRPQSLNLTPHYPSPPSTVAEPSPSAASHTTEPRSEPHPSGSQLTAILEEVTALGNELHMRRREAFYIYELFTQKCQGLERRVSGLEGEVRELNADILENSIEREGLRGTVYGLENWVDGWQRDHELAIIQAREARKGWTKRKPARREDDADALFDGITAWMRGWKDVEEGFQAREREREQRRDERRKQQPLDVIPNNHLPLSSAGEDS</sequence>
<organism evidence="3 4">
    <name type="scientific">Aspergillus ruber (strain CBS 135680)</name>
    <dbReference type="NCBI Taxonomy" id="1388766"/>
    <lineage>
        <taxon>Eukaryota</taxon>
        <taxon>Fungi</taxon>
        <taxon>Dikarya</taxon>
        <taxon>Ascomycota</taxon>
        <taxon>Pezizomycotina</taxon>
        <taxon>Eurotiomycetes</taxon>
        <taxon>Eurotiomycetidae</taxon>
        <taxon>Eurotiales</taxon>
        <taxon>Aspergillaceae</taxon>
        <taxon>Aspergillus</taxon>
        <taxon>Aspergillus subgen. Aspergillus</taxon>
    </lineage>
</organism>
<name>A0A017S394_ASPRC</name>
<evidence type="ECO:0000313" key="3">
    <source>
        <dbReference type="EMBL" id="EYE91069.1"/>
    </source>
</evidence>
<dbReference type="Proteomes" id="UP000019804">
    <property type="component" value="Unassembled WGS sequence"/>
</dbReference>
<dbReference type="HOGENOM" id="CLU_081017_0_0_1"/>
<gene>
    <name evidence="3" type="ORF">EURHEDRAFT_416837</name>
</gene>
<evidence type="ECO:0000313" key="4">
    <source>
        <dbReference type="Proteomes" id="UP000019804"/>
    </source>
</evidence>
<feature type="region of interest" description="Disordered" evidence="2">
    <location>
        <begin position="1"/>
        <end position="67"/>
    </location>
</feature>
<dbReference type="EMBL" id="KK088449">
    <property type="protein sequence ID" value="EYE91069.1"/>
    <property type="molecule type" value="Genomic_DNA"/>
</dbReference>
<reference evidence="4" key="1">
    <citation type="journal article" date="2014" name="Nat. Commun.">
        <title>Genomic adaptations of the halophilic Dead Sea filamentous fungus Eurotium rubrum.</title>
        <authorList>
            <person name="Kis-Papo T."/>
            <person name="Weig A.R."/>
            <person name="Riley R."/>
            <person name="Persoh D."/>
            <person name="Salamov A."/>
            <person name="Sun H."/>
            <person name="Lipzen A."/>
            <person name="Wasser S.P."/>
            <person name="Rambold G."/>
            <person name="Grigoriev I.V."/>
            <person name="Nevo E."/>
        </authorList>
    </citation>
    <scope>NUCLEOTIDE SEQUENCE [LARGE SCALE GENOMIC DNA]</scope>
    <source>
        <strain evidence="4">CBS 135680</strain>
    </source>
</reference>
<feature type="coiled-coil region" evidence="1">
    <location>
        <begin position="201"/>
        <end position="228"/>
    </location>
</feature>
<proteinExistence type="predicted"/>
<feature type="compositionally biased region" description="Basic and acidic residues" evidence="2">
    <location>
        <begin position="306"/>
        <end position="322"/>
    </location>
</feature>
<dbReference type="GeneID" id="63698187"/>
<feature type="region of interest" description="Disordered" evidence="2">
    <location>
        <begin position="306"/>
        <end position="341"/>
    </location>
</feature>
<dbReference type="STRING" id="1388766.A0A017S394"/>
<keyword evidence="4" id="KW-1185">Reference proteome</keyword>
<protein>
    <submittedName>
        <fullName evidence="3">Uncharacterized protein</fullName>
    </submittedName>
</protein>
<evidence type="ECO:0000256" key="2">
    <source>
        <dbReference type="SAM" id="MobiDB-lite"/>
    </source>
</evidence>
<dbReference type="RefSeq" id="XP_040634759.1">
    <property type="nucleotide sequence ID" value="XM_040783063.1"/>
</dbReference>
<keyword evidence="1" id="KW-0175">Coiled coil</keyword>
<dbReference type="AlphaFoldDB" id="A0A017S394"/>
<feature type="region of interest" description="Disordered" evidence="2">
    <location>
        <begin position="111"/>
        <end position="174"/>
    </location>
</feature>
<accession>A0A017S394</accession>
<evidence type="ECO:0000256" key="1">
    <source>
        <dbReference type="SAM" id="Coils"/>
    </source>
</evidence>